<keyword evidence="6 8" id="KW-0472">Membrane</keyword>
<evidence type="ECO:0000256" key="5">
    <source>
        <dbReference type="ARBA" id="ARBA00022989"/>
    </source>
</evidence>
<accession>A0A2N9EBV1</accession>
<dbReference type="InterPro" id="IPR029055">
    <property type="entry name" value="Ntn_hydrolases_N"/>
</dbReference>
<dbReference type="EMBL" id="OIVN01000001">
    <property type="protein sequence ID" value="SPC72158.1"/>
    <property type="molecule type" value="Genomic_DNA"/>
</dbReference>
<evidence type="ECO:0000256" key="1">
    <source>
        <dbReference type="ARBA" id="ARBA00004141"/>
    </source>
</evidence>
<proteinExistence type="inferred from homology"/>
<evidence type="ECO:0000256" key="2">
    <source>
        <dbReference type="ARBA" id="ARBA00005982"/>
    </source>
</evidence>
<dbReference type="PANTHER" id="PTHR11654">
    <property type="entry name" value="OLIGOPEPTIDE TRANSPORTER-RELATED"/>
    <property type="match status" value="1"/>
</dbReference>
<dbReference type="Pfam" id="PF10584">
    <property type="entry name" value="Proteasome_A_N"/>
    <property type="match status" value="1"/>
</dbReference>
<dbReference type="AlphaFoldDB" id="A0A2N9EBV1"/>
<evidence type="ECO:0000256" key="3">
    <source>
        <dbReference type="ARBA" id="ARBA00022692"/>
    </source>
</evidence>
<keyword evidence="4 7" id="KW-0647">Proteasome</keyword>
<dbReference type="InterPro" id="IPR036259">
    <property type="entry name" value="MFS_trans_sf"/>
</dbReference>
<dbReference type="SUPFAM" id="SSF56235">
    <property type="entry name" value="N-terminal nucleophile aminohydrolases (Ntn hydrolases)"/>
    <property type="match status" value="1"/>
</dbReference>
<protein>
    <recommendedName>
        <fullName evidence="9">Proteasome alpha-type subunits domain-containing protein</fullName>
    </recommendedName>
</protein>
<dbReference type="Pfam" id="PF00854">
    <property type="entry name" value="PTR2"/>
    <property type="match status" value="1"/>
</dbReference>
<dbReference type="GO" id="GO:0022857">
    <property type="term" value="F:transmembrane transporter activity"/>
    <property type="evidence" value="ECO:0007669"/>
    <property type="project" value="InterPro"/>
</dbReference>
<dbReference type="GO" id="GO:0016020">
    <property type="term" value="C:membrane"/>
    <property type="evidence" value="ECO:0007669"/>
    <property type="project" value="UniProtKB-SubCell"/>
</dbReference>
<feature type="transmembrane region" description="Helical" evidence="8">
    <location>
        <begin position="351"/>
        <end position="371"/>
    </location>
</feature>
<evidence type="ECO:0000313" key="10">
    <source>
        <dbReference type="EMBL" id="SPC72158.1"/>
    </source>
</evidence>
<comment type="subcellular location">
    <subcellularLocation>
        <location evidence="1">Membrane</location>
        <topology evidence="1">Multi-pass membrane protein</topology>
    </subcellularLocation>
</comment>
<dbReference type="Gene3D" id="3.60.20.10">
    <property type="entry name" value="Glutamine Phosphoribosylpyrophosphate, subunit 1, domain 1"/>
    <property type="match status" value="2"/>
</dbReference>
<evidence type="ECO:0000256" key="8">
    <source>
        <dbReference type="SAM" id="Phobius"/>
    </source>
</evidence>
<evidence type="ECO:0000256" key="4">
    <source>
        <dbReference type="ARBA" id="ARBA00022942"/>
    </source>
</evidence>
<sequence length="633" mass="69744">MVTVTLTSWMPQLHPPRCTQQELNLGHCIGPTKAQLGILLMGLGFVSIGTGGIRPCSIPFGVDQFDPTTDEGKKGINSFFNWYYTTFTVIMLLTQTIVVYIQDSISWTIGFGIPTLCMFFSIIFFVIGTKIYVHVKAEGSPCSGILQVFSAACRKRQIKLPVDSEVVGAIFYDPPLNEIVLTKLPLTNHYRFLNKAAIIEEDELKPDGTCVNQWRLCSIQQVEEVKCLIRIIPIWAAGIISLTPITQQGTFPVSQALKMDRHLGPHFQIPAGSIGVISLITIGLWLPFYDRFIVPALRKITKHEGGITLLQRIGIGIIFSILSMVVAGLIERKRRASAILHPQPLGVAPMSVMWLVPQLILMGFCEVFNIIGQIEFFNSQFPEHMRSIGNALVSFSFAGASYLSSLLVTIVHHVTKKHGQPDWYDSRTTIFSPEGRLYQVEYAMEAIGNAGTAIGILSKDGVVLVGEKKVTSKLLQTSTSTEKMYKIDDHVSCAVAGIMSDANILINTARVQAQCYTFAYQEPMPVEQLVQSLCDTKQGYTQFAAAIGANNQAAQSMLKQDYKDDISREEAVELALKVLSKTMDSTSLTSDKLELAEVFLLPSGNVKYQVCSPESLSKQLVKLGMTQPAAEAS</sequence>
<comment type="similarity">
    <text evidence="2">Belongs to the major facilitator superfamily. Proton-dependent oligopeptide transporter (POT/PTR) (TC 2.A.17) family.</text>
</comment>
<dbReference type="PROSITE" id="PS00388">
    <property type="entry name" value="PROTEASOME_ALPHA_1"/>
    <property type="match status" value="1"/>
</dbReference>
<name>A0A2N9EBV1_FAGSY</name>
<reference evidence="10" key="1">
    <citation type="submission" date="2018-02" db="EMBL/GenBank/DDBJ databases">
        <authorList>
            <person name="Cohen D.B."/>
            <person name="Kent A.D."/>
        </authorList>
    </citation>
    <scope>NUCLEOTIDE SEQUENCE</scope>
</reference>
<dbReference type="InterPro" id="IPR023332">
    <property type="entry name" value="Proteasome_alpha-type"/>
</dbReference>
<evidence type="ECO:0000256" key="6">
    <source>
        <dbReference type="ARBA" id="ARBA00023136"/>
    </source>
</evidence>
<feature type="domain" description="Proteasome alpha-type subunits" evidence="9">
    <location>
        <begin position="424"/>
        <end position="446"/>
    </location>
</feature>
<feature type="transmembrane region" description="Helical" evidence="8">
    <location>
        <begin position="82"/>
        <end position="101"/>
    </location>
</feature>
<dbReference type="GO" id="GO:0006511">
    <property type="term" value="P:ubiquitin-dependent protein catabolic process"/>
    <property type="evidence" value="ECO:0007669"/>
    <property type="project" value="InterPro"/>
</dbReference>
<feature type="transmembrane region" description="Helical" evidence="8">
    <location>
        <begin position="107"/>
        <end position="127"/>
    </location>
</feature>
<dbReference type="InterPro" id="IPR000426">
    <property type="entry name" value="Proteasome_asu_N"/>
</dbReference>
<dbReference type="SMART" id="SM00948">
    <property type="entry name" value="Proteasome_A_N"/>
    <property type="match status" value="1"/>
</dbReference>
<gene>
    <name evidence="10" type="ORF">FSB_LOCUS40</name>
</gene>
<keyword evidence="3 8" id="KW-0812">Transmembrane</keyword>
<dbReference type="InterPro" id="IPR000109">
    <property type="entry name" value="POT_fam"/>
</dbReference>
<dbReference type="SUPFAM" id="SSF103473">
    <property type="entry name" value="MFS general substrate transporter"/>
    <property type="match status" value="1"/>
</dbReference>
<keyword evidence="5 8" id="KW-1133">Transmembrane helix</keyword>
<dbReference type="Pfam" id="PF00227">
    <property type="entry name" value="Proteasome"/>
    <property type="match status" value="2"/>
</dbReference>
<evidence type="ECO:0000256" key="7">
    <source>
        <dbReference type="PROSITE-ProRule" id="PRU00808"/>
    </source>
</evidence>
<dbReference type="PROSITE" id="PS51475">
    <property type="entry name" value="PROTEASOME_ALPHA_2"/>
    <property type="match status" value="1"/>
</dbReference>
<evidence type="ECO:0000259" key="9">
    <source>
        <dbReference type="PROSITE" id="PS00388"/>
    </source>
</evidence>
<dbReference type="GO" id="GO:0019773">
    <property type="term" value="C:proteasome core complex, alpha-subunit complex"/>
    <property type="evidence" value="ECO:0007669"/>
    <property type="project" value="UniProtKB-UniRule"/>
</dbReference>
<organism evidence="10">
    <name type="scientific">Fagus sylvatica</name>
    <name type="common">Beechnut</name>
    <dbReference type="NCBI Taxonomy" id="28930"/>
    <lineage>
        <taxon>Eukaryota</taxon>
        <taxon>Viridiplantae</taxon>
        <taxon>Streptophyta</taxon>
        <taxon>Embryophyta</taxon>
        <taxon>Tracheophyta</taxon>
        <taxon>Spermatophyta</taxon>
        <taxon>Magnoliopsida</taxon>
        <taxon>eudicotyledons</taxon>
        <taxon>Gunneridae</taxon>
        <taxon>Pentapetalae</taxon>
        <taxon>rosids</taxon>
        <taxon>fabids</taxon>
        <taxon>Fagales</taxon>
        <taxon>Fagaceae</taxon>
        <taxon>Fagus</taxon>
    </lineage>
</organism>
<feature type="transmembrane region" description="Helical" evidence="8">
    <location>
        <begin position="391"/>
        <end position="411"/>
    </location>
</feature>
<feature type="transmembrane region" description="Helical" evidence="8">
    <location>
        <begin position="309"/>
        <end position="330"/>
    </location>
</feature>
<feature type="transmembrane region" description="Helical" evidence="8">
    <location>
        <begin position="267"/>
        <end position="289"/>
    </location>
</feature>
<comment type="similarity">
    <text evidence="7">Belongs to the peptidase T1A family.</text>
</comment>
<dbReference type="InterPro" id="IPR001353">
    <property type="entry name" value="Proteasome_sua/b"/>
</dbReference>
<dbReference type="Gene3D" id="1.20.1250.20">
    <property type="entry name" value="MFS general substrate transporter like domains"/>
    <property type="match status" value="1"/>
</dbReference>